<sequence length="370" mass="40579">MDWSADQASLFIVPSSGFDDASPCERLLSTLADVDKGDVVLEWSEDDLISIPEQFSESPAPIYILLPSSSLSSFVNGDYVQGLRKMYPASPLLEDFVFINFDGSISETILRKNNLGGSEQTTLLLNCGFEASGGRHEYKLVENEVNLGVDAMGIKKVAGRSIACGKWAGSVKERIEESVKKNCGIEGEGENWGLVDLGFYRDVRRLLFEYGILTSAVRLIGEVHTKTSGDQLTFNDVVMSYEGESIDLIRELSSCLRGGLAVTMMYGFEDRILALAESSKMWKDQEAKTLWGGQKGLGGTWEQQNGWWLEEMTAKALAKAKETRIPIPDPLPMHSEYLEFIGLEVGGGRGEPVAEVGGGERSFMDALKGN</sequence>
<proteinExistence type="predicted"/>
<keyword evidence="2" id="KW-1185">Reference proteome</keyword>
<dbReference type="EMBL" id="BRXZ01000037">
    <property type="protein sequence ID" value="GMI03537.1"/>
    <property type="molecule type" value="Genomic_DNA"/>
</dbReference>
<dbReference type="AlphaFoldDB" id="A0A9W7C802"/>
<reference evidence="1" key="1">
    <citation type="submission" date="2022-07" db="EMBL/GenBank/DDBJ databases">
        <title>Genome analysis of Parmales, a sister group of diatoms, reveals the evolutionary specialization of diatoms from phago-mixotrophs to photoautotrophs.</title>
        <authorList>
            <person name="Ban H."/>
            <person name="Sato S."/>
            <person name="Yoshikawa S."/>
            <person name="Kazumasa Y."/>
            <person name="Nakamura Y."/>
            <person name="Ichinomiya M."/>
            <person name="Saitoh K."/>
            <person name="Sato N."/>
            <person name="Blanc-Mathieu R."/>
            <person name="Endo H."/>
            <person name="Kuwata A."/>
            <person name="Ogata H."/>
        </authorList>
    </citation>
    <scope>NUCLEOTIDE SEQUENCE</scope>
</reference>
<dbReference type="OrthoDB" id="40417at2759"/>
<dbReference type="Proteomes" id="UP001165082">
    <property type="component" value="Unassembled WGS sequence"/>
</dbReference>
<comment type="caution">
    <text evidence="1">The sequence shown here is derived from an EMBL/GenBank/DDBJ whole genome shotgun (WGS) entry which is preliminary data.</text>
</comment>
<gene>
    <name evidence="1" type="ORF">TrRE_jg6661</name>
</gene>
<organism evidence="1 2">
    <name type="scientific">Triparma retinervis</name>
    <dbReference type="NCBI Taxonomy" id="2557542"/>
    <lineage>
        <taxon>Eukaryota</taxon>
        <taxon>Sar</taxon>
        <taxon>Stramenopiles</taxon>
        <taxon>Ochrophyta</taxon>
        <taxon>Bolidophyceae</taxon>
        <taxon>Parmales</taxon>
        <taxon>Triparmaceae</taxon>
        <taxon>Triparma</taxon>
    </lineage>
</organism>
<accession>A0A9W7C802</accession>
<protein>
    <submittedName>
        <fullName evidence="1">Uncharacterized protein</fullName>
    </submittedName>
</protein>
<name>A0A9W7C802_9STRA</name>
<evidence type="ECO:0000313" key="2">
    <source>
        <dbReference type="Proteomes" id="UP001165082"/>
    </source>
</evidence>
<evidence type="ECO:0000313" key="1">
    <source>
        <dbReference type="EMBL" id="GMI03537.1"/>
    </source>
</evidence>